<gene>
    <name evidence="5" type="ORF">QGN23_03875</name>
</gene>
<dbReference type="InterPro" id="IPR008972">
    <property type="entry name" value="Cupredoxin"/>
</dbReference>
<dbReference type="PANTHER" id="PTHR36507">
    <property type="entry name" value="BLL1555 PROTEIN"/>
    <property type="match status" value="1"/>
</dbReference>
<dbReference type="Gene3D" id="2.60.40.420">
    <property type="entry name" value="Cupredoxins - blue copper proteins"/>
    <property type="match status" value="1"/>
</dbReference>
<evidence type="ECO:0000256" key="3">
    <source>
        <dbReference type="SAM" id="MobiDB-lite"/>
    </source>
</evidence>
<sequence length="159" mass="17035">MISQKNIFRTGSSFVAIVCLLNIISCNPGSKDTIPAVNDNSMSTEKSVSQTSTPAPTPKVDSATANANTNTAGGTHANASAQVVTIENMKFNPATITVKKGDQVTFINKDVVAHNATETHKAWTSPMLQTGQSWTFTPEKTSDYYCTVHLVMKGKIIVK</sequence>
<evidence type="ECO:0000313" key="6">
    <source>
        <dbReference type="Proteomes" id="UP001241656"/>
    </source>
</evidence>
<proteinExistence type="predicted"/>
<dbReference type="InterPro" id="IPR000923">
    <property type="entry name" value="BlueCu_1"/>
</dbReference>
<feature type="region of interest" description="Disordered" evidence="3">
    <location>
        <begin position="35"/>
        <end position="74"/>
    </location>
</feature>
<dbReference type="CDD" id="cd13921">
    <property type="entry name" value="Amicyanin"/>
    <property type="match status" value="1"/>
</dbReference>
<evidence type="ECO:0000256" key="1">
    <source>
        <dbReference type="ARBA" id="ARBA00022723"/>
    </source>
</evidence>
<keyword evidence="1" id="KW-0479">Metal-binding</keyword>
<reference evidence="5 6" key="1">
    <citation type="submission" date="2023-05" db="EMBL/GenBank/DDBJ databases">
        <title>Genomic insight into Chryseobacterium sp. wdc7 isolated forest soil (Gotjawal).</title>
        <authorList>
            <person name="Park S.-J."/>
        </authorList>
    </citation>
    <scope>NUCLEOTIDE SEQUENCE [LARGE SCALE GENOMIC DNA]</scope>
    <source>
        <strain evidence="6">wdc7</strain>
    </source>
</reference>
<feature type="compositionally biased region" description="Low complexity" evidence="3">
    <location>
        <begin position="62"/>
        <end position="74"/>
    </location>
</feature>
<evidence type="ECO:0000313" key="5">
    <source>
        <dbReference type="EMBL" id="WHF52424.1"/>
    </source>
</evidence>
<protein>
    <submittedName>
        <fullName evidence="5">Cupredoxin family copper-binding protein</fullName>
    </submittedName>
</protein>
<keyword evidence="2" id="KW-0186">Copper</keyword>
<dbReference type="SUPFAM" id="SSF49503">
    <property type="entry name" value="Cupredoxins"/>
    <property type="match status" value="1"/>
</dbReference>
<accession>A0ABY8RFX7</accession>
<evidence type="ECO:0000256" key="2">
    <source>
        <dbReference type="ARBA" id="ARBA00023008"/>
    </source>
</evidence>
<dbReference type="InterPro" id="IPR035668">
    <property type="entry name" value="Amicyanin"/>
</dbReference>
<dbReference type="RefSeq" id="WP_282905718.1">
    <property type="nucleotide sequence ID" value="NZ_CP124855.1"/>
</dbReference>
<organism evidence="5 6">
    <name type="scientific">Chryseobacterium gotjawalense</name>
    <dbReference type="NCBI Taxonomy" id="3042315"/>
    <lineage>
        <taxon>Bacteria</taxon>
        <taxon>Pseudomonadati</taxon>
        <taxon>Bacteroidota</taxon>
        <taxon>Flavobacteriia</taxon>
        <taxon>Flavobacteriales</taxon>
        <taxon>Weeksellaceae</taxon>
        <taxon>Chryseobacterium group</taxon>
        <taxon>Chryseobacterium</taxon>
    </lineage>
</organism>
<dbReference type="Proteomes" id="UP001241656">
    <property type="component" value="Chromosome"/>
</dbReference>
<feature type="domain" description="Blue (type 1) copper" evidence="4">
    <location>
        <begin position="84"/>
        <end position="159"/>
    </location>
</feature>
<feature type="compositionally biased region" description="Polar residues" evidence="3">
    <location>
        <begin position="38"/>
        <end position="54"/>
    </location>
</feature>
<dbReference type="PANTHER" id="PTHR36507:SF1">
    <property type="entry name" value="BLL1555 PROTEIN"/>
    <property type="match status" value="1"/>
</dbReference>
<dbReference type="EMBL" id="CP124855">
    <property type="protein sequence ID" value="WHF52424.1"/>
    <property type="molecule type" value="Genomic_DNA"/>
</dbReference>
<evidence type="ECO:0000259" key="4">
    <source>
        <dbReference type="Pfam" id="PF00127"/>
    </source>
</evidence>
<dbReference type="InterPro" id="IPR052721">
    <property type="entry name" value="ET_Amicyanin"/>
</dbReference>
<keyword evidence="6" id="KW-1185">Reference proteome</keyword>
<dbReference type="Pfam" id="PF00127">
    <property type="entry name" value="Copper-bind"/>
    <property type="match status" value="1"/>
</dbReference>
<name>A0ABY8RFX7_9FLAO</name>